<dbReference type="InterPro" id="IPR008969">
    <property type="entry name" value="CarboxyPept-like_regulatory"/>
</dbReference>
<comment type="caution">
    <text evidence="2">The sequence shown here is derived from an EMBL/GenBank/DDBJ whole genome shotgun (WGS) entry which is preliminary data.</text>
</comment>
<dbReference type="AlphaFoldDB" id="M7MJT5"/>
<keyword evidence="3" id="KW-1185">Reference proteome</keyword>
<dbReference type="OrthoDB" id="1433475at2"/>
<feature type="chain" id="PRO_5004081330" description="Carboxypeptidase-like regulatory domain-containing protein" evidence="1">
    <location>
        <begin position="21"/>
        <end position="488"/>
    </location>
</feature>
<gene>
    <name evidence="2" type="ORF">D778_00147</name>
</gene>
<evidence type="ECO:0000256" key="1">
    <source>
        <dbReference type="SAM" id="SignalP"/>
    </source>
</evidence>
<dbReference type="eggNOG" id="COG0417">
    <property type="taxonomic scope" value="Bacteria"/>
</dbReference>
<dbReference type="RefSeq" id="WP_007649425.1">
    <property type="nucleotide sequence ID" value="NZ_ANLA01000010.1"/>
</dbReference>
<dbReference type="PATRIC" id="fig|1137281.3.peg.1581"/>
<keyword evidence="1" id="KW-0732">Signal</keyword>
<dbReference type="GeneID" id="98641458"/>
<reference evidence="2 3" key="1">
    <citation type="submission" date="2012-12" db="EMBL/GenBank/DDBJ databases">
        <title>Genome assembly of Formosa sp. AK20.</title>
        <authorList>
            <person name="Kumar R."/>
            <person name="Khatri I."/>
            <person name="Vaidya B."/>
            <person name="Subramanian S."/>
            <person name="Pinnaka A."/>
        </authorList>
    </citation>
    <scope>NUCLEOTIDE SEQUENCE [LARGE SCALE GENOMIC DNA]</scope>
    <source>
        <strain evidence="2 3">AK20</strain>
    </source>
</reference>
<protein>
    <recommendedName>
        <fullName evidence="4">Carboxypeptidase-like regulatory domain-containing protein</fullName>
    </recommendedName>
</protein>
<sequence length="488" mass="57089">MLKKSLTILCLFGSIYSNFAQQVAGKVLTKTNEPIPFATIQIGPNYGVITNEEGSFSIETEGFKASDSVYISCLGFERKGLVLEEFSSKIYKLDEQVNELHEVYVTNRPLTIDSIMYYVNRNLKKNYRPELVRYNVFSRRTEYIVGKDADFEIDKSTGFKKKQLDAFNKDFDGLEKKLVNNKSKQYTEFVGTLFIKDKETSKLKVDKAIRLLDERNDQSVEKLAEKGQELILKHLDKDKVYTVKSGWFKVSDSVSLKENNNKMDDTINSLKFIRNMVHKMVEEHGFSSKTILNFITDTKKYEYEIKDITFIGSEMVYVIRYAPRRSSADFEGTFYVSHETFAILKADYKFAKGRIGEKLNLKLLLGVKYIEQNKKGSVIYKKHKEGYYYPNYMTDQLDRYFYVDRPIKFKDNNSSEKVSFDFKVEGVFKEKNEILVMDESQISISEFNATKEKRKIDYETLKAFDPNYWKDYNVLEPLKEMKEFKVID</sequence>
<evidence type="ECO:0008006" key="4">
    <source>
        <dbReference type="Google" id="ProtNLM"/>
    </source>
</evidence>
<dbReference type="EMBL" id="ANLA01000010">
    <property type="protein sequence ID" value="EMQ95150.1"/>
    <property type="molecule type" value="Genomic_DNA"/>
</dbReference>
<dbReference type="Proteomes" id="UP000012024">
    <property type="component" value="Unassembled WGS sequence"/>
</dbReference>
<evidence type="ECO:0000313" key="3">
    <source>
        <dbReference type="Proteomes" id="UP000012024"/>
    </source>
</evidence>
<dbReference type="Pfam" id="PF13715">
    <property type="entry name" value="CarbopepD_reg_2"/>
    <property type="match status" value="1"/>
</dbReference>
<organism evidence="2 3">
    <name type="scientific">Xanthomarina gelatinilytica</name>
    <dbReference type="NCBI Taxonomy" id="1137281"/>
    <lineage>
        <taxon>Bacteria</taxon>
        <taxon>Pseudomonadati</taxon>
        <taxon>Bacteroidota</taxon>
        <taxon>Flavobacteriia</taxon>
        <taxon>Flavobacteriales</taxon>
        <taxon>Flavobacteriaceae</taxon>
        <taxon>Xanthomarina</taxon>
    </lineage>
</organism>
<dbReference type="SUPFAM" id="SSF49464">
    <property type="entry name" value="Carboxypeptidase regulatory domain-like"/>
    <property type="match status" value="1"/>
</dbReference>
<feature type="signal peptide" evidence="1">
    <location>
        <begin position="1"/>
        <end position="20"/>
    </location>
</feature>
<proteinExistence type="predicted"/>
<name>M7MJT5_9FLAO</name>
<accession>M7MJT5</accession>
<evidence type="ECO:0000313" key="2">
    <source>
        <dbReference type="EMBL" id="EMQ95150.1"/>
    </source>
</evidence>